<reference evidence="7 8" key="1">
    <citation type="submission" date="2019-09" db="EMBL/GenBank/DDBJ databases">
        <title>Bird 10,000 Genomes (B10K) Project - Family phase.</title>
        <authorList>
            <person name="Zhang G."/>
        </authorList>
    </citation>
    <scope>NUCLEOTIDE SEQUENCE [LARGE SCALE GENOMIC DNA]</scope>
    <source>
        <strain evidence="7">B10K-DU-001-55</strain>
        <tissue evidence="7">Muscle</tissue>
    </source>
</reference>
<dbReference type="AlphaFoldDB" id="A0A7L2ANQ3"/>
<comment type="caution">
    <text evidence="7">The sequence shown here is derived from an EMBL/GenBank/DDBJ whole genome shotgun (WGS) entry which is preliminary data.</text>
</comment>
<dbReference type="CDD" id="cd00096">
    <property type="entry name" value="Ig"/>
    <property type="match status" value="1"/>
</dbReference>
<keyword evidence="5" id="KW-0812">Transmembrane</keyword>
<evidence type="ECO:0000256" key="1">
    <source>
        <dbReference type="ARBA" id="ARBA00004370"/>
    </source>
</evidence>
<dbReference type="SUPFAM" id="SSF48726">
    <property type="entry name" value="Immunoglobulin"/>
    <property type="match status" value="2"/>
</dbReference>
<proteinExistence type="predicted"/>
<feature type="transmembrane region" description="Helical" evidence="5">
    <location>
        <begin position="276"/>
        <end position="297"/>
    </location>
</feature>
<dbReference type="InterPro" id="IPR007110">
    <property type="entry name" value="Ig-like_dom"/>
</dbReference>
<accession>A0A7L2ANQ3</accession>
<evidence type="ECO:0000256" key="4">
    <source>
        <dbReference type="ARBA" id="ARBA00023180"/>
    </source>
</evidence>
<dbReference type="PANTHER" id="PTHR12080:SF59">
    <property type="entry name" value="HEPATIC AND GLIAL CELL ADHESION MOLECULE"/>
    <property type="match status" value="1"/>
</dbReference>
<dbReference type="InterPro" id="IPR036179">
    <property type="entry name" value="Ig-like_dom_sf"/>
</dbReference>
<keyword evidence="3 5" id="KW-0472">Membrane</keyword>
<dbReference type="Proteomes" id="UP000590868">
    <property type="component" value="Unassembled WGS sequence"/>
</dbReference>
<dbReference type="InterPro" id="IPR013098">
    <property type="entry name" value="Ig_I-set"/>
</dbReference>
<dbReference type="InterPro" id="IPR013783">
    <property type="entry name" value="Ig-like_fold"/>
</dbReference>
<feature type="non-terminal residue" evidence="7">
    <location>
        <position position="331"/>
    </location>
</feature>
<dbReference type="Gene3D" id="2.60.40.10">
    <property type="entry name" value="Immunoglobulins"/>
    <property type="match status" value="2"/>
</dbReference>
<evidence type="ECO:0000256" key="5">
    <source>
        <dbReference type="SAM" id="Phobius"/>
    </source>
</evidence>
<dbReference type="InterPro" id="IPR015631">
    <property type="entry name" value="CD2/SLAM_rcpt"/>
</dbReference>
<dbReference type="GO" id="GO:0005911">
    <property type="term" value="C:cell-cell junction"/>
    <property type="evidence" value="ECO:0007669"/>
    <property type="project" value="TreeGrafter"/>
</dbReference>
<evidence type="ECO:0000256" key="2">
    <source>
        <dbReference type="ARBA" id="ARBA00022729"/>
    </source>
</evidence>
<evidence type="ECO:0000259" key="6">
    <source>
        <dbReference type="PROSITE" id="PS50835"/>
    </source>
</evidence>
<name>A0A7L2ANQ3_9GRUI</name>
<evidence type="ECO:0000313" key="7">
    <source>
        <dbReference type="EMBL" id="NXP48706.1"/>
    </source>
</evidence>
<dbReference type="Pfam" id="PF07679">
    <property type="entry name" value="I-set"/>
    <property type="match status" value="1"/>
</dbReference>
<dbReference type="EMBL" id="VXBZ01005398">
    <property type="protein sequence ID" value="NXP48706.1"/>
    <property type="molecule type" value="Genomic_DNA"/>
</dbReference>
<feature type="transmembrane region" description="Helical" evidence="5">
    <location>
        <begin position="309"/>
        <end position="330"/>
    </location>
</feature>
<sequence length="331" mass="37583">STGEEVTEGRVAAEGSSILMHAPESKNMTFTEWEYIKNATPEFILQYHADYRFPTIYTAYRGRVIFYPQNGSILLQGLRETDSGFYRATVNLMQDKARTTHLEVIKPVPKPELKSTPNMSGSDIQLVCMVPEKPVVSISWKKDGQPLSIEMSYRLSGNSTVLQIKTGVKLYCGIYSCNVSNAISWKEATLDLKATGRTLLHHAQRLAVAALSFIFLSTIIFSILFYLMKEQRWEKEVLKHSQLLAYGLLSLSSLLLLGTSIIWMQEGCRVILRFTVPIMLIINWFFAITFFTSIQWPHEERGCSEPSDLMTNIGLAAVVFIVLLLFLLYLW</sequence>
<feature type="domain" description="Ig-like" evidence="6">
    <location>
        <begin position="111"/>
        <end position="191"/>
    </location>
</feature>
<protein>
    <submittedName>
        <fullName evidence="7">HECA2 protein</fullName>
    </submittedName>
</protein>
<keyword evidence="8" id="KW-1185">Reference proteome</keyword>
<gene>
    <name evidence="7" type="primary">Hepacam2_1</name>
    <name evidence="7" type="ORF">HELFUL_R06140</name>
</gene>
<dbReference type="OrthoDB" id="6353782at2759"/>
<keyword evidence="2" id="KW-0732">Signal</keyword>
<feature type="transmembrane region" description="Helical" evidence="5">
    <location>
        <begin position="206"/>
        <end position="228"/>
    </location>
</feature>
<feature type="non-terminal residue" evidence="7">
    <location>
        <position position="1"/>
    </location>
</feature>
<feature type="transmembrane region" description="Helical" evidence="5">
    <location>
        <begin position="243"/>
        <end position="264"/>
    </location>
</feature>
<evidence type="ECO:0000313" key="8">
    <source>
        <dbReference type="Proteomes" id="UP000590868"/>
    </source>
</evidence>
<keyword evidence="4" id="KW-0325">Glycoprotein</keyword>
<dbReference type="PANTHER" id="PTHR12080">
    <property type="entry name" value="SIGNALING LYMPHOCYTIC ACTIVATION MOLECULE"/>
    <property type="match status" value="1"/>
</dbReference>
<dbReference type="PROSITE" id="PS50835">
    <property type="entry name" value="IG_LIKE"/>
    <property type="match status" value="1"/>
</dbReference>
<comment type="subcellular location">
    <subcellularLocation>
        <location evidence="1">Membrane</location>
    </subcellularLocation>
</comment>
<dbReference type="GO" id="GO:0016020">
    <property type="term" value="C:membrane"/>
    <property type="evidence" value="ECO:0007669"/>
    <property type="project" value="UniProtKB-SubCell"/>
</dbReference>
<evidence type="ECO:0000256" key="3">
    <source>
        <dbReference type="ARBA" id="ARBA00023136"/>
    </source>
</evidence>
<keyword evidence="5" id="KW-1133">Transmembrane helix</keyword>
<organism evidence="7 8">
    <name type="scientific">Heliornis fulica</name>
    <name type="common">sungrebe</name>
    <dbReference type="NCBI Taxonomy" id="54369"/>
    <lineage>
        <taxon>Eukaryota</taxon>
        <taxon>Metazoa</taxon>
        <taxon>Chordata</taxon>
        <taxon>Craniata</taxon>
        <taxon>Vertebrata</taxon>
        <taxon>Euteleostomi</taxon>
        <taxon>Archelosauria</taxon>
        <taxon>Archosauria</taxon>
        <taxon>Dinosauria</taxon>
        <taxon>Saurischia</taxon>
        <taxon>Theropoda</taxon>
        <taxon>Coelurosauria</taxon>
        <taxon>Aves</taxon>
        <taxon>Neognathae</taxon>
        <taxon>Neoaves</taxon>
        <taxon>Gruiformes</taxon>
        <taxon>Heliornithidae</taxon>
        <taxon>Heliornis</taxon>
    </lineage>
</organism>